<name>A0A848G6E3_9RHOO</name>
<organism evidence="7 8">
    <name type="scientific">Zoogloea dura</name>
    <dbReference type="NCBI Taxonomy" id="2728840"/>
    <lineage>
        <taxon>Bacteria</taxon>
        <taxon>Pseudomonadati</taxon>
        <taxon>Pseudomonadota</taxon>
        <taxon>Betaproteobacteria</taxon>
        <taxon>Rhodocyclales</taxon>
        <taxon>Zoogloeaceae</taxon>
        <taxon>Zoogloea</taxon>
    </lineage>
</organism>
<dbReference type="Pfam" id="PF24860">
    <property type="entry name" value="FdhE_C"/>
    <property type="match status" value="1"/>
</dbReference>
<dbReference type="AlphaFoldDB" id="A0A848G6E3"/>
<dbReference type="GO" id="GO:0005829">
    <property type="term" value="C:cytosol"/>
    <property type="evidence" value="ECO:0007669"/>
    <property type="project" value="TreeGrafter"/>
</dbReference>
<evidence type="ECO:0000256" key="2">
    <source>
        <dbReference type="HAMAP-Rule" id="MF_00611"/>
    </source>
</evidence>
<feature type="region of interest" description="Disordered" evidence="3">
    <location>
        <begin position="1"/>
        <end position="24"/>
    </location>
</feature>
<keyword evidence="1 2" id="KW-0963">Cytoplasm</keyword>
<evidence type="ECO:0000259" key="5">
    <source>
        <dbReference type="Pfam" id="PF24859"/>
    </source>
</evidence>
<evidence type="ECO:0000259" key="4">
    <source>
        <dbReference type="Pfam" id="PF04216"/>
    </source>
</evidence>
<comment type="subcellular location">
    <subcellularLocation>
        <location evidence="2">Cytoplasm</location>
    </subcellularLocation>
</comment>
<comment type="similarity">
    <text evidence="2">Belongs to the FdhE family.</text>
</comment>
<feature type="domain" description="FdhE central" evidence="5">
    <location>
        <begin position="188"/>
        <end position="226"/>
    </location>
</feature>
<dbReference type="CDD" id="cd16341">
    <property type="entry name" value="FdhE"/>
    <property type="match status" value="1"/>
</dbReference>
<reference evidence="7 8" key="1">
    <citation type="submission" date="2020-04" db="EMBL/GenBank/DDBJ databases">
        <title>Zoogloea sp. G-4-1-14 isolated from soil.</title>
        <authorList>
            <person name="Dahal R.H."/>
        </authorList>
    </citation>
    <scope>NUCLEOTIDE SEQUENCE [LARGE SCALE GENOMIC DNA]</scope>
    <source>
        <strain evidence="7 8">G-4-1-14</strain>
    </source>
</reference>
<proteinExistence type="inferred from homology"/>
<evidence type="ECO:0000259" key="6">
    <source>
        <dbReference type="Pfam" id="PF24860"/>
    </source>
</evidence>
<dbReference type="SUPFAM" id="SSF144020">
    <property type="entry name" value="FdhE-like"/>
    <property type="match status" value="1"/>
</dbReference>
<dbReference type="HAMAP" id="MF_00611">
    <property type="entry name" value="FdeH"/>
    <property type="match status" value="1"/>
</dbReference>
<dbReference type="GO" id="GO:0051604">
    <property type="term" value="P:protein maturation"/>
    <property type="evidence" value="ECO:0007669"/>
    <property type="project" value="TreeGrafter"/>
</dbReference>
<comment type="function">
    <text evidence="2">Necessary for formate dehydrogenase activity.</text>
</comment>
<dbReference type="GO" id="GO:0008199">
    <property type="term" value="F:ferric iron binding"/>
    <property type="evidence" value="ECO:0007669"/>
    <property type="project" value="TreeGrafter"/>
</dbReference>
<accession>A0A848G6E3</accession>
<dbReference type="InterPro" id="IPR056774">
    <property type="entry name" value="FdhE_N"/>
</dbReference>
<dbReference type="InterPro" id="IPR024064">
    <property type="entry name" value="FdhE-like_sf"/>
</dbReference>
<dbReference type="NCBIfam" id="TIGR01562">
    <property type="entry name" value="FdhE"/>
    <property type="match status" value="1"/>
</dbReference>
<dbReference type="EMBL" id="JABBGA010000003">
    <property type="protein sequence ID" value="NML25211.1"/>
    <property type="molecule type" value="Genomic_DNA"/>
</dbReference>
<dbReference type="Proteomes" id="UP000580043">
    <property type="component" value="Unassembled WGS sequence"/>
</dbReference>
<dbReference type="Pfam" id="PF24859">
    <property type="entry name" value="FdhE_central"/>
    <property type="match status" value="1"/>
</dbReference>
<dbReference type="RefSeq" id="WP_169144852.1">
    <property type="nucleotide sequence ID" value="NZ_JABBGA010000003.1"/>
</dbReference>
<dbReference type="PANTHER" id="PTHR37689">
    <property type="entry name" value="PROTEIN FDHE"/>
    <property type="match status" value="1"/>
</dbReference>
<evidence type="ECO:0000313" key="8">
    <source>
        <dbReference type="Proteomes" id="UP000580043"/>
    </source>
</evidence>
<evidence type="ECO:0000256" key="1">
    <source>
        <dbReference type="ARBA" id="ARBA00022490"/>
    </source>
</evidence>
<dbReference type="InterPro" id="IPR056797">
    <property type="entry name" value="FdhE_central"/>
</dbReference>
<dbReference type="PANTHER" id="PTHR37689:SF1">
    <property type="entry name" value="PROTEIN FDHE"/>
    <property type="match status" value="1"/>
</dbReference>
<keyword evidence="8" id="KW-1185">Reference proteome</keyword>
<evidence type="ECO:0000313" key="7">
    <source>
        <dbReference type="EMBL" id="NML25211.1"/>
    </source>
</evidence>
<protein>
    <recommendedName>
        <fullName evidence="2">Protein FdhE homolog</fullName>
    </recommendedName>
</protein>
<feature type="domain" description="FdhE N-terminal" evidence="4">
    <location>
        <begin position="25"/>
        <end position="180"/>
    </location>
</feature>
<comment type="caution">
    <text evidence="7">The sequence shown here is derived from an EMBL/GenBank/DDBJ whole genome shotgun (WGS) entry which is preliminary data.</text>
</comment>
<sequence>MQPLLSPEEIATQAPGDVSPNRLPAGRVFSQRAERLRALAGGHAMGDFLLFCARIADAQQQELERLIPLAPRPDADTLKRCRQHGMPPLDAQGAELPEAWFDAFTQLVARLEPWSPPVLQSALMSVPGLGRSALDDLARGILRCDENPDTVIELALAPLVGAALQVTWTARALALAEHDIPAGFEDSLCPACGSHPVASIVRIGEAGHGVRYATCSLCACEWHVTRIKCVLCHNTKGIAYQALEGEEGALNPGVKAETCPECHASLKIVSMEKDPFVDAFADDLATLTLDMLVDEAGFHRAGRNLFLFTP</sequence>
<evidence type="ECO:0000256" key="3">
    <source>
        <dbReference type="SAM" id="MobiDB-lite"/>
    </source>
</evidence>
<dbReference type="PIRSF" id="PIRSF018296">
    <property type="entry name" value="Format_dh_formtn"/>
    <property type="match status" value="1"/>
</dbReference>
<dbReference type="InterPro" id="IPR056796">
    <property type="entry name" value="FdhE_C"/>
</dbReference>
<gene>
    <name evidence="2 7" type="primary">fdhE</name>
    <name evidence="7" type="ORF">HHL15_05625</name>
</gene>
<dbReference type="Pfam" id="PF04216">
    <property type="entry name" value="FdhE_N"/>
    <property type="match status" value="1"/>
</dbReference>
<dbReference type="InterPro" id="IPR006452">
    <property type="entry name" value="Formate_DH_accessory"/>
</dbReference>
<feature type="domain" description="FdhE C-terminal" evidence="6">
    <location>
        <begin position="227"/>
        <end position="307"/>
    </location>
</feature>
<dbReference type="Gene3D" id="3.90.1670.10">
    <property type="entry name" value="FdhE-like domain"/>
    <property type="match status" value="1"/>
</dbReference>